<evidence type="ECO:0000313" key="4">
    <source>
        <dbReference type="Proteomes" id="UP001597277"/>
    </source>
</evidence>
<feature type="transmembrane region" description="Helical" evidence="2">
    <location>
        <begin position="172"/>
        <end position="191"/>
    </location>
</feature>
<gene>
    <name evidence="3" type="ORF">ACFSE6_02090</name>
</gene>
<dbReference type="EMBL" id="JBHUEE010000001">
    <property type="protein sequence ID" value="MFD1716609.1"/>
    <property type="molecule type" value="Genomic_DNA"/>
</dbReference>
<organism evidence="3 4">
    <name type="scientific">Georgenia deserti</name>
    <dbReference type="NCBI Taxonomy" id="2093781"/>
    <lineage>
        <taxon>Bacteria</taxon>
        <taxon>Bacillati</taxon>
        <taxon>Actinomycetota</taxon>
        <taxon>Actinomycetes</taxon>
        <taxon>Micrococcales</taxon>
        <taxon>Bogoriellaceae</taxon>
        <taxon>Georgenia</taxon>
    </lineage>
</organism>
<feature type="compositionally biased region" description="Basic residues" evidence="1">
    <location>
        <begin position="1"/>
        <end position="14"/>
    </location>
</feature>
<evidence type="ECO:0000256" key="1">
    <source>
        <dbReference type="SAM" id="MobiDB-lite"/>
    </source>
</evidence>
<name>A0ABW4L3S5_9MICO</name>
<keyword evidence="2" id="KW-0812">Transmembrane</keyword>
<feature type="transmembrane region" description="Helical" evidence="2">
    <location>
        <begin position="131"/>
        <end position="152"/>
    </location>
</feature>
<keyword evidence="2" id="KW-1133">Transmembrane helix</keyword>
<keyword evidence="4" id="KW-1185">Reference proteome</keyword>
<accession>A0ABW4L3S5</accession>
<dbReference type="Proteomes" id="UP001597277">
    <property type="component" value="Unassembled WGS sequence"/>
</dbReference>
<protein>
    <submittedName>
        <fullName evidence="3">Uncharacterized protein</fullName>
    </submittedName>
</protein>
<reference evidence="4" key="1">
    <citation type="journal article" date="2019" name="Int. J. Syst. Evol. Microbiol.">
        <title>The Global Catalogue of Microorganisms (GCM) 10K type strain sequencing project: providing services to taxonomists for standard genome sequencing and annotation.</title>
        <authorList>
            <consortium name="The Broad Institute Genomics Platform"/>
            <consortium name="The Broad Institute Genome Sequencing Center for Infectious Disease"/>
            <person name="Wu L."/>
            <person name="Ma J."/>
        </authorList>
    </citation>
    <scope>NUCLEOTIDE SEQUENCE [LARGE SCALE GENOMIC DNA]</scope>
    <source>
        <strain evidence="4">JCM 17130</strain>
    </source>
</reference>
<feature type="region of interest" description="Disordered" evidence="1">
    <location>
        <begin position="1"/>
        <end position="22"/>
    </location>
</feature>
<dbReference type="RefSeq" id="WP_388002040.1">
    <property type="nucleotide sequence ID" value="NZ_JBHUEE010000001.1"/>
</dbReference>
<evidence type="ECO:0000256" key="2">
    <source>
        <dbReference type="SAM" id="Phobius"/>
    </source>
</evidence>
<evidence type="ECO:0000313" key="3">
    <source>
        <dbReference type="EMBL" id="MFD1716609.1"/>
    </source>
</evidence>
<sequence length="212" mass="23350">MAGSWRRRRRLKKVKPGDGRPLRPYRRRHGLWRSVFEVDLEGHRYALDVDHFDLDGRARLYLDGRRHAVAEMPAAFPVPGGVIEAESSTYGLKRAHLVLDDGTEYQLRPVPHSPEAWRADLGRRSPGVSKAMAGGAITVLVVALVLGLPQLAEQITAIPAVAERVGTVTAPITLPAWLNTALTVGGVLAGLERALTLRYHWLIDGDTGWFGE</sequence>
<comment type="caution">
    <text evidence="3">The sequence shown here is derived from an EMBL/GenBank/DDBJ whole genome shotgun (WGS) entry which is preliminary data.</text>
</comment>
<keyword evidence="2" id="KW-0472">Membrane</keyword>
<proteinExistence type="predicted"/>